<dbReference type="InterPro" id="IPR000073">
    <property type="entry name" value="AB_hydrolase_1"/>
</dbReference>
<evidence type="ECO:0000259" key="3">
    <source>
        <dbReference type="Pfam" id="PF00561"/>
    </source>
</evidence>
<comment type="caution">
    <text evidence="6">The sequence shown here is derived from an EMBL/GenBank/DDBJ whole genome shotgun (WGS) entry which is preliminary data.</text>
</comment>
<dbReference type="InParanoid" id="A0A4R6QEV0"/>
<gene>
    <name evidence="6" type="ORF">DES47_11663</name>
</gene>
<feature type="domain" description="AB hydrolase-1" evidence="3">
    <location>
        <begin position="184"/>
        <end position="308"/>
    </location>
</feature>
<evidence type="ECO:0000313" key="7">
    <source>
        <dbReference type="Proteomes" id="UP000295361"/>
    </source>
</evidence>
<evidence type="ECO:0000259" key="4">
    <source>
        <dbReference type="Pfam" id="PF04775"/>
    </source>
</evidence>
<reference evidence="6 7" key="1">
    <citation type="submission" date="2019-03" db="EMBL/GenBank/DDBJ databases">
        <title>Genomic Encyclopedia of Type Strains, Phase IV (KMG-IV): sequencing the most valuable type-strain genomes for metagenomic binning, comparative biology and taxonomic classification.</title>
        <authorList>
            <person name="Goeker M."/>
        </authorList>
    </citation>
    <scope>NUCLEOTIDE SEQUENCE [LARGE SCALE GENOMIC DNA]</scope>
    <source>
        <strain evidence="6 7">DSM 16998</strain>
    </source>
</reference>
<feature type="active site" description="Charge relay system" evidence="2">
    <location>
        <position position="355"/>
    </location>
</feature>
<dbReference type="Pfam" id="PF08840">
    <property type="entry name" value="BAAT_C"/>
    <property type="match status" value="1"/>
</dbReference>
<dbReference type="PANTHER" id="PTHR10824:SF4">
    <property type="entry name" value="ACYL-COENZYME A THIOESTERASE 1-LIKE"/>
    <property type="match status" value="1"/>
</dbReference>
<dbReference type="InterPro" id="IPR042490">
    <property type="entry name" value="Thio_Ohase/BAAT_N"/>
</dbReference>
<dbReference type="InterPro" id="IPR029058">
    <property type="entry name" value="AB_hydrolase_fold"/>
</dbReference>
<evidence type="ECO:0000256" key="2">
    <source>
        <dbReference type="PIRSR" id="PIRSR016521-1"/>
    </source>
</evidence>
<dbReference type="EMBL" id="SNXS01000016">
    <property type="protein sequence ID" value="TDP60463.1"/>
    <property type="molecule type" value="Genomic_DNA"/>
</dbReference>
<dbReference type="RefSeq" id="WP_133703954.1">
    <property type="nucleotide sequence ID" value="NZ_SNXS01000016.1"/>
</dbReference>
<evidence type="ECO:0000259" key="5">
    <source>
        <dbReference type="Pfam" id="PF08840"/>
    </source>
</evidence>
<dbReference type="InterPro" id="IPR014940">
    <property type="entry name" value="BAAT_C"/>
</dbReference>
<protein>
    <submittedName>
        <fullName evidence="6">Acyl-CoA thioester hydrolase/bile acid acetyltransferase-like protein</fullName>
    </submittedName>
</protein>
<dbReference type="InterPro" id="IPR016662">
    <property type="entry name" value="Acyl-CoA_thioEstase_long-chain"/>
</dbReference>
<keyword evidence="6" id="KW-0378">Hydrolase</keyword>
<keyword evidence="7" id="KW-1185">Reference proteome</keyword>
<evidence type="ECO:0000256" key="1">
    <source>
        <dbReference type="ARBA" id="ARBA00006538"/>
    </source>
</evidence>
<accession>A0A4R6QEV0</accession>
<dbReference type="Pfam" id="PF04775">
    <property type="entry name" value="Bile_Hydr_Trans"/>
    <property type="match status" value="1"/>
</dbReference>
<evidence type="ECO:0000313" key="6">
    <source>
        <dbReference type="EMBL" id="TDP60463.1"/>
    </source>
</evidence>
<dbReference type="AlphaFoldDB" id="A0A4R6QEV0"/>
<dbReference type="OrthoDB" id="8922993at2"/>
<dbReference type="GO" id="GO:0006631">
    <property type="term" value="P:fatty acid metabolic process"/>
    <property type="evidence" value="ECO:0007669"/>
    <property type="project" value="TreeGrafter"/>
</dbReference>
<dbReference type="GO" id="GO:0047617">
    <property type="term" value="F:fatty acyl-CoA hydrolase activity"/>
    <property type="evidence" value="ECO:0007669"/>
    <property type="project" value="TreeGrafter"/>
</dbReference>
<keyword evidence="6" id="KW-0808">Transferase</keyword>
<dbReference type="GO" id="GO:0016740">
    <property type="term" value="F:transferase activity"/>
    <property type="evidence" value="ECO:0007669"/>
    <property type="project" value="UniProtKB-KW"/>
</dbReference>
<sequence>MNTTASLHVTPPEALQPTPIRIAAAGFAPGESVRIGSRLVDDAGVTWAAHGDFVADSNGAIDLDSAPSEQGTYAGIDPTGLFWSMLPSPLADRNFMIQATERSHKMGVPHFDPVKTINVELTAHTGNTLRARATVRLTRLVDGIELLPVRDGRLRGTVLRWKDRSRPRGAIMSLTGSGGGVEMGYAPLLASLGYDVLSLAYFAYEDLPRGIASIPLEYFEEGFQWMQRELRPTRIAIQGASRGGELTLVLASYLPEYVKGAIAIVPMYTSSAGWDPAQGVAGPSWTFRGQDIPFAPSNNLRSLVDMKRLGDEAPYGYPATPGYRADLDRPEVRANAALPVELAGGPLLLISGKDDQMWPCSWGSDRVVDRLRAKGFAHPYRHLALDDTGHLTPTPNTVTSLSRAVFHSLANVFLACGGSPAGTALASRKTWDAMVEHYRIVFGEPAIKGQPS</sequence>
<feature type="active site" description="Charge relay system" evidence="2">
    <location>
        <position position="241"/>
    </location>
</feature>
<feature type="domain" description="BAAT/Acyl-CoA thioester hydrolase C-terminal" evidence="5">
    <location>
        <begin position="333"/>
        <end position="438"/>
    </location>
</feature>
<name>A0A4R6QEV0_9BURK</name>
<comment type="similarity">
    <text evidence="1">Belongs to the C/M/P thioester hydrolase family.</text>
</comment>
<dbReference type="GO" id="GO:0006637">
    <property type="term" value="P:acyl-CoA metabolic process"/>
    <property type="evidence" value="ECO:0007669"/>
    <property type="project" value="InterPro"/>
</dbReference>
<feature type="active site" description="Charge relay system" evidence="2">
    <location>
        <position position="390"/>
    </location>
</feature>
<proteinExistence type="inferred from homology"/>
<dbReference type="InterPro" id="IPR006862">
    <property type="entry name" value="Thio_Ohase/aa_AcTrfase"/>
</dbReference>
<dbReference type="Proteomes" id="UP000295361">
    <property type="component" value="Unassembled WGS sequence"/>
</dbReference>
<dbReference type="Gene3D" id="2.60.40.2240">
    <property type="entry name" value="Acyl-CoA thioester hydrolase/BAAT N-terminal domain"/>
    <property type="match status" value="1"/>
</dbReference>
<dbReference type="SUPFAM" id="SSF53474">
    <property type="entry name" value="alpha/beta-Hydrolases"/>
    <property type="match status" value="1"/>
</dbReference>
<feature type="domain" description="Acyl-CoA thioester hydrolase/bile acid-CoA amino acid N-acetyltransferase" evidence="4">
    <location>
        <begin position="18"/>
        <end position="145"/>
    </location>
</feature>
<dbReference type="Gene3D" id="3.40.50.1820">
    <property type="entry name" value="alpha/beta hydrolase"/>
    <property type="match status" value="1"/>
</dbReference>
<dbReference type="PIRSF" id="PIRSF016521">
    <property type="entry name" value="Acyl-CoA_hydro"/>
    <property type="match status" value="1"/>
</dbReference>
<organism evidence="6 7">
    <name type="scientific">Roseateles toxinivorans</name>
    <dbReference type="NCBI Taxonomy" id="270368"/>
    <lineage>
        <taxon>Bacteria</taxon>
        <taxon>Pseudomonadati</taxon>
        <taxon>Pseudomonadota</taxon>
        <taxon>Betaproteobacteria</taxon>
        <taxon>Burkholderiales</taxon>
        <taxon>Sphaerotilaceae</taxon>
        <taxon>Roseateles</taxon>
    </lineage>
</organism>
<dbReference type="PANTHER" id="PTHR10824">
    <property type="entry name" value="ACYL-COENZYME A THIOESTERASE-RELATED"/>
    <property type="match status" value="1"/>
</dbReference>
<dbReference type="Pfam" id="PF00561">
    <property type="entry name" value="Abhydrolase_1"/>
    <property type="match status" value="1"/>
</dbReference>